<evidence type="ECO:0000313" key="4">
    <source>
        <dbReference type="Proteomes" id="UP000281741"/>
    </source>
</evidence>
<dbReference type="RefSeq" id="WP_066441649.1">
    <property type="nucleotide sequence ID" value="NZ_CP033912.1"/>
</dbReference>
<evidence type="ECO:0000313" key="3">
    <source>
        <dbReference type="Proteomes" id="UP000274073"/>
    </source>
</evidence>
<reference evidence="3 4" key="1">
    <citation type="submission" date="2018-11" db="EMBL/GenBank/DDBJ databases">
        <title>Proposal to divide the Flavobacteriaceae and reorganize its genera based on Amino Acid Identity values calculated from whole genome sequences.</title>
        <authorList>
            <person name="Nicholson A.C."/>
            <person name="Gulvik C.A."/>
            <person name="Whitney A.M."/>
            <person name="Humrighouse B.W."/>
            <person name="Bell M."/>
            <person name="Holmes B."/>
            <person name="Steigerwalt A.G."/>
            <person name="Villarma A."/>
            <person name="Sheth M."/>
            <person name="Batra D."/>
            <person name="Pryor J."/>
            <person name="Bernardet J.-F."/>
            <person name="Hugo C."/>
            <person name="Kampfer P."/>
            <person name="Newman J."/>
            <person name="McQuiston J.R."/>
        </authorList>
    </citation>
    <scope>NUCLEOTIDE SEQUENCE [LARGE SCALE GENOMIC DNA]</scope>
    <source>
        <strain evidence="1 3">G0207</strain>
        <strain evidence="2 4">H5143</strain>
    </source>
</reference>
<dbReference type="Proteomes" id="UP000274073">
    <property type="component" value="Chromosome"/>
</dbReference>
<sequence>MKKFLLGIVIAAVVLWGVLQIFNYYNANNIMSNQTVFKIYMNVPEEDMDEYFGLEKGTYDAENHLIVCKYPVQVAPFKQHEQVVDFEIDKIDCNEKYKKGEYIKYDKTELNDDGNATLLIINKNISRPIEMIDSQPEGENSSIVASREIHLDYQLGMINHIVLSKDRTYDYCNQ</sequence>
<organism evidence="1 3">
    <name type="scientific">Chryseobacterium shandongense</name>
    <dbReference type="NCBI Taxonomy" id="1493872"/>
    <lineage>
        <taxon>Bacteria</taxon>
        <taxon>Pseudomonadati</taxon>
        <taxon>Bacteroidota</taxon>
        <taxon>Flavobacteriia</taxon>
        <taxon>Flavobacteriales</taxon>
        <taxon>Weeksellaceae</taxon>
        <taxon>Chryseobacterium group</taxon>
        <taxon>Chryseobacterium</taxon>
    </lineage>
</organism>
<dbReference type="EMBL" id="CP033912">
    <property type="protein sequence ID" value="AZA94931.1"/>
    <property type="molecule type" value="Genomic_DNA"/>
</dbReference>
<dbReference type="Proteomes" id="UP000281741">
    <property type="component" value="Chromosome"/>
</dbReference>
<gene>
    <name evidence="1" type="ORF">EG349_06835</name>
    <name evidence="2" type="ORF">EG353_04845</name>
</gene>
<accession>A0A3G6QQB6</accession>
<protein>
    <submittedName>
        <fullName evidence="1">Uncharacterized protein</fullName>
    </submittedName>
</protein>
<proteinExistence type="predicted"/>
<name>A0A3G6QQB6_9FLAO</name>
<keyword evidence="4" id="KW-1185">Reference proteome</keyword>
<dbReference type="AlphaFoldDB" id="A0A3G6QQB6"/>
<dbReference type="EMBL" id="CP033915">
    <property type="protein sequence ID" value="AZA86522.1"/>
    <property type="molecule type" value="Genomic_DNA"/>
</dbReference>
<dbReference type="OrthoDB" id="797807at2"/>
<evidence type="ECO:0000313" key="2">
    <source>
        <dbReference type="EMBL" id="AZA94931.1"/>
    </source>
</evidence>
<dbReference type="KEGG" id="csha:EG350_14290"/>
<evidence type="ECO:0000313" key="1">
    <source>
        <dbReference type="EMBL" id="AZA86522.1"/>
    </source>
</evidence>